<name>A0A5E7MHE0_PSEFL</name>
<dbReference type="Pfam" id="PF21784">
    <property type="entry name" value="Bflower"/>
    <property type="match status" value="1"/>
</dbReference>
<dbReference type="AlphaFoldDB" id="A0A5E7MHE0"/>
<organism evidence="2 3">
    <name type="scientific">Pseudomonas fluorescens</name>
    <dbReference type="NCBI Taxonomy" id="294"/>
    <lineage>
        <taxon>Bacteria</taxon>
        <taxon>Pseudomonadati</taxon>
        <taxon>Pseudomonadota</taxon>
        <taxon>Gammaproteobacteria</taxon>
        <taxon>Pseudomonadales</taxon>
        <taxon>Pseudomonadaceae</taxon>
        <taxon>Pseudomonas</taxon>
    </lineage>
</organism>
<dbReference type="InterPro" id="IPR048911">
    <property type="entry name" value="Bflower"/>
</dbReference>
<reference evidence="2 3" key="1">
    <citation type="submission" date="2019-09" db="EMBL/GenBank/DDBJ databases">
        <authorList>
            <person name="Chandra G."/>
            <person name="Truman W A."/>
        </authorList>
    </citation>
    <scope>NUCLEOTIDE SEQUENCE [LARGE SCALE GENOMIC DNA]</scope>
    <source>
        <strain evidence="2">PS870</strain>
    </source>
</reference>
<dbReference type="EMBL" id="CABVIK010000013">
    <property type="protein sequence ID" value="VVP24102.1"/>
    <property type="molecule type" value="Genomic_DNA"/>
</dbReference>
<feature type="domain" description="4-fold beta flower" evidence="1">
    <location>
        <begin position="9"/>
        <end position="96"/>
    </location>
</feature>
<evidence type="ECO:0000313" key="3">
    <source>
        <dbReference type="Proteomes" id="UP000349468"/>
    </source>
</evidence>
<protein>
    <recommendedName>
        <fullName evidence="1">4-fold beta flower domain-containing protein</fullName>
    </recommendedName>
</protein>
<evidence type="ECO:0000313" key="2">
    <source>
        <dbReference type="EMBL" id="VVP24102.1"/>
    </source>
</evidence>
<evidence type="ECO:0000259" key="1">
    <source>
        <dbReference type="Pfam" id="PF21784"/>
    </source>
</evidence>
<proteinExistence type="predicted"/>
<accession>A0A5E7MHE0</accession>
<gene>
    <name evidence="2" type="ORF">PS870_03978</name>
</gene>
<sequence>MKSVMSLDFYDMQHKPIAYTDDDEHLYAYCGRPLAYFHEGSVYSYPGLHLGFIANGYIRDNNGHIVLRTPESGGGSMKMWLLPPPPKGPKQMRYLKCRRRPKFYALMRLFQSKIPGDEFFS</sequence>
<dbReference type="RefSeq" id="WP_412070816.1">
    <property type="nucleotide sequence ID" value="NZ_CABVIK010000013.1"/>
</dbReference>
<dbReference type="Proteomes" id="UP000349468">
    <property type="component" value="Unassembled WGS sequence"/>
</dbReference>